<evidence type="ECO:0000256" key="3">
    <source>
        <dbReference type="PIRSR" id="PIRSR600997-1"/>
    </source>
</evidence>
<feature type="active site" description="Acyl-ester intermediate" evidence="3">
    <location>
        <position position="224"/>
    </location>
</feature>
<feature type="active site" description="Charge relay system" evidence="3">
    <location>
        <position position="333"/>
    </location>
</feature>
<keyword evidence="2 4" id="KW-0378">Hydrolase</keyword>
<dbReference type="Gene3D" id="3.40.50.1820">
    <property type="entry name" value="alpha/beta hydrolase"/>
    <property type="match status" value="1"/>
</dbReference>
<dbReference type="RefSeq" id="WP_140465969.1">
    <property type="nucleotide sequence ID" value="NZ_RCYZ01000003.1"/>
</dbReference>
<keyword evidence="4" id="KW-0732">Signal</keyword>
<feature type="domain" description="Carboxylesterase type B" evidence="5">
    <location>
        <begin position="29"/>
        <end position="496"/>
    </location>
</feature>
<dbReference type="InterPro" id="IPR019826">
    <property type="entry name" value="Carboxylesterase_B_AS"/>
</dbReference>
<dbReference type="AlphaFoldDB" id="A0A502GYD0"/>
<dbReference type="InterPro" id="IPR050309">
    <property type="entry name" value="Type-B_Carboxylest/Lipase"/>
</dbReference>
<dbReference type="PROSITE" id="PS00122">
    <property type="entry name" value="CARBOXYLESTERASE_B_1"/>
    <property type="match status" value="1"/>
</dbReference>
<name>A0A502GYD0_9BACT</name>
<accession>A0A502GYD0</accession>
<dbReference type="InterPro" id="IPR029058">
    <property type="entry name" value="AB_hydrolase_fold"/>
</dbReference>
<dbReference type="Pfam" id="PF00135">
    <property type="entry name" value="COesterase"/>
    <property type="match status" value="1"/>
</dbReference>
<dbReference type="Proteomes" id="UP000317646">
    <property type="component" value="Unassembled WGS sequence"/>
</dbReference>
<dbReference type="EC" id="3.1.1.-" evidence="4"/>
<feature type="active site" description="Charge relay system" evidence="3">
    <location>
        <position position="427"/>
    </location>
</feature>
<dbReference type="SUPFAM" id="SSF53474">
    <property type="entry name" value="alpha/beta-Hydrolases"/>
    <property type="match status" value="1"/>
</dbReference>
<evidence type="ECO:0000259" key="5">
    <source>
        <dbReference type="Pfam" id="PF00135"/>
    </source>
</evidence>
<evidence type="ECO:0000313" key="6">
    <source>
        <dbReference type="EMBL" id="TPG66338.1"/>
    </source>
</evidence>
<comment type="similarity">
    <text evidence="1 4">Belongs to the type-B carboxylesterase/lipase family.</text>
</comment>
<dbReference type="PANTHER" id="PTHR11559">
    <property type="entry name" value="CARBOXYLESTERASE"/>
    <property type="match status" value="1"/>
</dbReference>
<feature type="signal peptide" evidence="4">
    <location>
        <begin position="1"/>
        <end position="18"/>
    </location>
</feature>
<protein>
    <recommendedName>
        <fullName evidence="4">Carboxylic ester hydrolase</fullName>
        <ecNumber evidence="4">3.1.1.-</ecNumber>
    </recommendedName>
</protein>
<dbReference type="PRINTS" id="PR00878">
    <property type="entry name" value="CHOLNESTRASE"/>
</dbReference>
<dbReference type="EMBL" id="RCYZ01000003">
    <property type="protein sequence ID" value="TPG66338.1"/>
    <property type="molecule type" value="Genomic_DNA"/>
</dbReference>
<organism evidence="6 7">
    <name type="scientific">Hymenobacter nivis</name>
    <dbReference type="NCBI Taxonomy" id="1850093"/>
    <lineage>
        <taxon>Bacteria</taxon>
        <taxon>Pseudomonadati</taxon>
        <taxon>Bacteroidota</taxon>
        <taxon>Cytophagia</taxon>
        <taxon>Cytophagales</taxon>
        <taxon>Hymenobacteraceae</taxon>
        <taxon>Hymenobacter</taxon>
    </lineage>
</organism>
<dbReference type="GO" id="GO:0004104">
    <property type="term" value="F:cholinesterase activity"/>
    <property type="evidence" value="ECO:0007669"/>
    <property type="project" value="InterPro"/>
</dbReference>
<dbReference type="InterPro" id="IPR002018">
    <property type="entry name" value="CarbesteraseB"/>
</dbReference>
<dbReference type="OrthoDB" id="9775851at2"/>
<feature type="chain" id="PRO_5021510998" description="Carboxylic ester hydrolase" evidence="4">
    <location>
        <begin position="19"/>
        <end position="514"/>
    </location>
</feature>
<comment type="caution">
    <text evidence="6">The sequence shown here is derived from an EMBL/GenBank/DDBJ whole genome shotgun (WGS) entry which is preliminary data.</text>
</comment>
<evidence type="ECO:0000256" key="1">
    <source>
        <dbReference type="ARBA" id="ARBA00005964"/>
    </source>
</evidence>
<reference evidence="6 7" key="1">
    <citation type="journal article" date="2019" name="Environ. Microbiol.">
        <title>Species interactions and distinct microbial communities in high Arctic permafrost affected cryosols are associated with the CH4 and CO2 gas fluxes.</title>
        <authorList>
            <person name="Altshuler I."/>
            <person name="Hamel J."/>
            <person name="Turney S."/>
            <person name="Magnuson E."/>
            <person name="Levesque R."/>
            <person name="Greer C."/>
            <person name="Whyte L.G."/>
        </authorList>
    </citation>
    <scope>NUCLEOTIDE SEQUENCE [LARGE SCALE GENOMIC DNA]</scope>
    <source>
        <strain evidence="6 7">S9.2P</strain>
    </source>
</reference>
<dbReference type="InterPro" id="IPR000997">
    <property type="entry name" value="Cholinesterase"/>
</dbReference>
<evidence type="ECO:0000256" key="4">
    <source>
        <dbReference type="RuleBase" id="RU361235"/>
    </source>
</evidence>
<evidence type="ECO:0000256" key="2">
    <source>
        <dbReference type="ARBA" id="ARBA00022801"/>
    </source>
</evidence>
<gene>
    <name evidence="6" type="ORF">EAH73_07925</name>
</gene>
<keyword evidence="7" id="KW-1185">Reference proteome</keyword>
<sequence length="514" mass="54981">MCSILLLCNLLLSLTFRAAPTPKPTLLGVVATQSGRVAGGTNRAGTVAYYKGIPFAAPPVGALRWQAPQPVAPWPAVRRCQAHGPSPIQPAPAPFSMWTQEFLIPTAPISEDCLYLNVWTSARSASARQPVLVWIYGGGFNSGGSAVPIYDGEALAQKGLVVVSFNYRVGPFGFLAHPALTQESGHRASGNYGLLDQVAALRWVQQNIAAFGGDPQRVTIAGQSAGGVSVSYLVASPLAKGLFGQAIAESGAGFGRPLPTLPQAEQEGVRYSQALGATSLAALRQLPAAALLQQPGQRGPVLDGYVLPTPPTEALANGQTTPVKLLVGWNEQEGLLRGPLQPAADFQSQLQQRYGQQAGPLLQFYPASTEAEAASSQYRLARDLSFGLPAYTWATAQSQWLHQPVYVYRFARKVPATGEYVHYGAFHTGEVPYVFGTLSAVNRPWQPGDYDLAHTMMAYWVNFVRTGNPNGPGLPPWPAYQSARPQVMLLDLSPSARSLPDQPALNLLRSLPNH</sequence>
<evidence type="ECO:0000313" key="7">
    <source>
        <dbReference type="Proteomes" id="UP000317646"/>
    </source>
</evidence>
<proteinExistence type="inferred from homology"/>